<evidence type="ECO:0000256" key="3">
    <source>
        <dbReference type="ARBA" id="ARBA00022692"/>
    </source>
</evidence>
<dbReference type="PROSITE" id="PS50893">
    <property type="entry name" value="ABC_TRANSPORTER_2"/>
    <property type="match status" value="1"/>
</dbReference>
<keyword evidence="8" id="KW-1185">Reference proteome</keyword>
<reference evidence="7 8" key="1">
    <citation type="submission" date="2024-02" db="EMBL/GenBank/DDBJ databases">
        <authorList>
            <person name="Chen Y."/>
            <person name="Shah S."/>
            <person name="Dougan E. K."/>
            <person name="Thang M."/>
            <person name="Chan C."/>
        </authorList>
    </citation>
    <scope>NUCLEOTIDE SEQUENCE [LARGE SCALE GENOMIC DNA]</scope>
</reference>
<evidence type="ECO:0000256" key="2">
    <source>
        <dbReference type="ARBA" id="ARBA00022448"/>
    </source>
</evidence>
<dbReference type="InterPro" id="IPR003439">
    <property type="entry name" value="ABC_transporter-like_ATP-bd"/>
</dbReference>
<comment type="subcellular location">
    <subcellularLocation>
        <location evidence="1">Membrane</location>
        <topology evidence="1">Multi-pass membrane protein</topology>
    </subcellularLocation>
</comment>
<comment type="caution">
    <text evidence="7">The sequence shown here is derived from an EMBL/GenBank/DDBJ whole genome shotgun (WGS) entry which is preliminary data.</text>
</comment>
<dbReference type="Gene3D" id="3.40.50.300">
    <property type="entry name" value="P-loop containing nucleotide triphosphate hydrolases"/>
    <property type="match status" value="1"/>
</dbReference>
<evidence type="ECO:0000313" key="8">
    <source>
        <dbReference type="Proteomes" id="UP001642484"/>
    </source>
</evidence>
<accession>A0ABP0IXN2</accession>
<gene>
    <name evidence="7" type="ORF">CCMP2556_LOCUS8591</name>
</gene>
<organism evidence="7 8">
    <name type="scientific">Durusdinium trenchii</name>
    <dbReference type="NCBI Taxonomy" id="1381693"/>
    <lineage>
        <taxon>Eukaryota</taxon>
        <taxon>Sar</taxon>
        <taxon>Alveolata</taxon>
        <taxon>Dinophyceae</taxon>
        <taxon>Suessiales</taxon>
        <taxon>Symbiodiniaceae</taxon>
        <taxon>Durusdinium</taxon>
    </lineage>
</organism>
<keyword evidence="4" id="KW-1133">Transmembrane helix</keyword>
<evidence type="ECO:0000256" key="1">
    <source>
        <dbReference type="ARBA" id="ARBA00004141"/>
    </source>
</evidence>
<keyword evidence="2" id="KW-0813">Transport</keyword>
<keyword evidence="3" id="KW-0812">Transmembrane</keyword>
<dbReference type="PANTHER" id="PTHR48041">
    <property type="entry name" value="ABC TRANSPORTER G FAMILY MEMBER 28"/>
    <property type="match status" value="1"/>
</dbReference>
<dbReference type="InterPro" id="IPR043926">
    <property type="entry name" value="ABCG_dom"/>
</dbReference>
<dbReference type="SUPFAM" id="SSF52540">
    <property type="entry name" value="P-loop containing nucleoside triphosphate hydrolases"/>
    <property type="match status" value="1"/>
</dbReference>
<name>A0ABP0IXN2_9DINO</name>
<dbReference type="InterPro" id="IPR027417">
    <property type="entry name" value="P-loop_NTPase"/>
</dbReference>
<dbReference type="Proteomes" id="UP001642484">
    <property type="component" value="Unassembled WGS sequence"/>
</dbReference>
<dbReference type="Pfam" id="PF19055">
    <property type="entry name" value="ABC2_membrane_7"/>
    <property type="match status" value="1"/>
</dbReference>
<evidence type="ECO:0000259" key="6">
    <source>
        <dbReference type="PROSITE" id="PS50893"/>
    </source>
</evidence>
<evidence type="ECO:0000313" key="7">
    <source>
        <dbReference type="EMBL" id="CAK9006837.1"/>
    </source>
</evidence>
<feature type="domain" description="ABC transporter" evidence="6">
    <location>
        <begin position="97"/>
        <end position="338"/>
    </location>
</feature>
<proteinExistence type="predicted"/>
<dbReference type="PANTHER" id="PTHR48041:SF91">
    <property type="entry name" value="ABC TRANSPORTER G FAMILY MEMBER 28"/>
    <property type="match status" value="1"/>
</dbReference>
<evidence type="ECO:0000256" key="5">
    <source>
        <dbReference type="ARBA" id="ARBA00023136"/>
    </source>
</evidence>
<dbReference type="EMBL" id="CAXAMN010003903">
    <property type="protein sequence ID" value="CAK9006837.1"/>
    <property type="molecule type" value="Genomic_DNA"/>
</dbReference>
<protein>
    <recommendedName>
        <fullName evidence="6">ABC transporter domain-containing protein</fullName>
    </recommendedName>
</protein>
<sequence>MGKKKAAWHLVPGAEDLKTEQKLEAIREEEKEEKKEEPKREGFTITFLDKSNKAPWQIRPPSTVLERFCPQEVEVNFTQKPLGFKFAGGLLRHRFRASTLELPFRLGGESSRVAALRVVRFNGQEGDFNDYKTVMGFVPQEIGCMDQFGCWAVKMWCMKDLQQGSESEVVGEQIRFSADLRNAYDTDAPRLVRFGVFFSVRTEGDWTNKNSLIAEDVLKVMQLDGLQNRTLRRAESFLRETRGKRVSIGLELAADPTMLFLDEPTSGLDAASSLAIVQSLKRMSQLGMTSVLVVHQPRFSLFSLFDDVLLLGKGGRTVYFGPPKSAKLCPFGLGFVMPKSENPADWFMDLISGEVPNQKIPHFVPEMLFDIWELNKDRVQRKARA</sequence>
<keyword evidence="5" id="KW-0472">Membrane</keyword>
<evidence type="ECO:0000256" key="4">
    <source>
        <dbReference type="ARBA" id="ARBA00022989"/>
    </source>
</evidence>
<dbReference type="InterPro" id="IPR050352">
    <property type="entry name" value="ABCG_transporters"/>
</dbReference>